<dbReference type="EMBL" id="JAVRHM010000028">
    <property type="protein sequence ID" value="MDT0691566.1"/>
    <property type="molecule type" value="Genomic_DNA"/>
</dbReference>
<evidence type="ECO:0000313" key="3">
    <source>
        <dbReference type="Proteomes" id="UP001261624"/>
    </source>
</evidence>
<feature type="transmembrane region" description="Helical" evidence="1">
    <location>
        <begin position="28"/>
        <end position="47"/>
    </location>
</feature>
<proteinExistence type="predicted"/>
<dbReference type="RefSeq" id="WP_311687139.1">
    <property type="nucleotide sequence ID" value="NZ_JAVRHM010000028.1"/>
</dbReference>
<organism evidence="2 3">
    <name type="scientific">Autumnicola patrickiae</name>
    <dbReference type="NCBI Taxonomy" id="3075591"/>
    <lineage>
        <taxon>Bacteria</taxon>
        <taxon>Pseudomonadati</taxon>
        <taxon>Bacteroidota</taxon>
        <taxon>Flavobacteriia</taxon>
        <taxon>Flavobacteriales</taxon>
        <taxon>Flavobacteriaceae</taxon>
        <taxon>Autumnicola</taxon>
    </lineage>
</organism>
<accession>A0ABU3E6E3</accession>
<keyword evidence="1" id="KW-0812">Transmembrane</keyword>
<dbReference type="Proteomes" id="UP001261624">
    <property type="component" value="Unassembled WGS sequence"/>
</dbReference>
<keyword evidence="1" id="KW-1133">Transmembrane helix</keyword>
<evidence type="ECO:0000313" key="2">
    <source>
        <dbReference type="EMBL" id="MDT0691566.1"/>
    </source>
</evidence>
<keyword evidence="3" id="KW-1185">Reference proteome</keyword>
<evidence type="ECO:0000256" key="1">
    <source>
        <dbReference type="SAM" id="Phobius"/>
    </source>
</evidence>
<comment type="caution">
    <text evidence="2">The sequence shown here is derived from an EMBL/GenBank/DDBJ whole genome shotgun (WGS) entry which is preliminary data.</text>
</comment>
<reference evidence="2 3" key="1">
    <citation type="submission" date="2023-09" db="EMBL/GenBank/DDBJ databases">
        <authorList>
            <person name="Rey-Velasco X."/>
        </authorList>
    </citation>
    <scope>NUCLEOTIDE SEQUENCE [LARGE SCALE GENOMIC DNA]</scope>
    <source>
        <strain evidence="2 3">F188</strain>
    </source>
</reference>
<protein>
    <submittedName>
        <fullName evidence="2">Uncharacterized protein</fullName>
    </submittedName>
</protein>
<name>A0ABU3E6E3_9FLAO</name>
<gene>
    <name evidence="2" type="ORF">RM549_17375</name>
</gene>
<sequence>MGGLLGAAFGLTVLGTGGIGIATMGGAIGIWGWLATGAGGVFVSSLIQNFEKTK</sequence>
<keyword evidence="1" id="KW-0472">Membrane</keyword>